<evidence type="ECO:0000259" key="7">
    <source>
        <dbReference type="PROSITE" id="PS50059"/>
    </source>
</evidence>
<organism evidence="8 9">
    <name type="scientific">Rudanella paleaurantiibacter</name>
    <dbReference type="NCBI Taxonomy" id="2614655"/>
    <lineage>
        <taxon>Bacteria</taxon>
        <taxon>Pseudomonadati</taxon>
        <taxon>Bacteroidota</taxon>
        <taxon>Cytophagia</taxon>
        <taxon>Cytophagales</taxon>
        <taxon>Cytophagaceae</taxon>
        <taxon>Rudanella</taxon>
    </lineage>
</organism>
<dbReference type="PANTHER" id="PTHR43811:SF19">
    <property type="entry name" value="39 KDA FK506-BINDING NUCLEAR PROTEIN"/>
    <property type="match status" value="1"/>
</dbReference>
<dbReference type="EC" id="5.2.1.8" evidence="6"/>
<evidence type="ECO:0000256" key="2">
    <source>
        <dbReference type="ARBA" id="ARBA00006577"/>
    </source>
</evidence>
<evidence type="ECO:0000313" key="9">
    <source>
        <dbReference type="Proteomes" id="UP000488299"/>
    </source>
</evidence>
<reference evidence="8 9" key="1">
    <citation type="submission" date="2019-10" db="EMBL/GenBank/DDBJ databases">
        <title>Rudanella paleaurantiibacter sp. nov., isolated from sludge.</title>
        <authorList>
            <person name="Xu S.Q."/>
        </authorList>
    </citation>
    <scope>NUCLEOTIDE SEQUENCE [LARGE SCALE GENOMIC DNA]</scope>
    <source>
        <strain evidence="8 9">HX-22-17</strain>
    </source>
</reference>
<name>A0A7J5U2M5_9BACT</name>
<dbReference type="GO" id="GO:0003755">
    <property type="term" value="F:peptidyl-prolyl cis-trans isomerase activity"/>
    <property type="evidence" value="ECO:0007669"/>
    <property type="project" value="UniProtKB-UniRule"/>
</dbReference>
<dbReference type="SUPFAM" id="SSF54534">
    <property type="entry name" value="FKBP-like"/>
    <property type="match status" value="2"/>
</dbReference>
<comment type="caution">
    <text evidence="8">The sequence shown here is derived from an EMBL/GenBank/DDBJ whole genome shotgun (WGS) entry which is preliminary data.</text>
</comment>
<dbReference type="Proteomes" id="UP000488299">
    <property type="component" value="Unassembled WGS sequence"/>
</dbReference>
<evidence type="ECO:0000256" key="1">
    <source>
        <dbReference type="ARBA" id="ARBA00000971"/>
    </source>
</evidence>
<evidence type="ECO:0000313" key="8">
    <source>
        <dbReference type="EMBL" id="KAB7731931.1"/>
    </source>
</evidence>
<comment type="catalytic activity">
    <reaction evidence="1 5 6">
        <text>[protein]-peptidylproline (omega=180) = [protein]-peptidylproline (omega=0)</text>
        <dbReference type="Rhea" id="RHEA:16237"/>
        <dbReference type="Rhea" id="RHEA-COMP:10747"/>
        <dbReference type="Rhea" id="RHEA-COMP:10748"/>
        <dbReference type="ChEBI" id="CHEBI:83833"/>
        <dbReference type="ChEBI" id="CHEBI:83834"/>
        <dbReference type="EC" id="5.2.1.8"/>
    </reaction>
</comment>
<evidence type="ECO:0000256" key="4">
    <source>
        <dbReference type="ARBA" id="ARBA00023235"/>
    </source>
</evidence>
<evidence type="ECO:0000256" key="5">
    <source>
        <dbReference type="PROSITE-ProRule" id="PRU00277"/>
    </source>
</evidence>
<dbReference type="RefSeq" id="WP_152123509.1">
    <property type="nucleotide sequence ID" value="NZ_WELI01000002.1"/>
</dbReference>
<feature type="domain" description="PPIase FKBP-type" evidence="7">
    <location>
        <begin position="79"/>
        <end position="182"/>
    </location>
</feature>
<accession>A0A7J5U2M5</accession>
<dbReference type="PANTHER" id="PTHR43811">
    <property type="entry name" value="FKBP-TYPE PEPTIDYL-PROLYL CIS-TRANS ISOMERASE FKPA"/>
    <property type="match status" value="1"/>
</dbReference>
<evidence type="ECO:0000256" key="6">
    <source>
        <dbReference type="RuleBase" id="RU003915"/>
    </source>
</evidence>
<evidence type="ECO:0000256" key="3">
    <source>
        <dbReference type="ARBA" id="ARBA00023110"/>
    </source>
</evidence>
<protein>
    <recommendedName>
        <fullName evidence="6">Peptidyl-prolyl cis-trans isomerase</fullName>
        <ecNumber evidence="6">5.2.1.8</ecNumber>
    </recommendedName>
</protein>
<dbReference type="EMBL" id="WELI01000002">
    <property type="protein sequence ID" value="KAB7731931.1"/>
    <property type="molecule type" value="Genomic_DNA"/>
</dbReference>
<dbReference type="AlphaFoldDB" id="A0A7J5U2M5"/>
<feature type="domain" description="PPIase FKBP-type" evidence="7">
    <location>
        <begin position="224"/>
        <end position="314"/>
    </location>
</feature>
<dbReference type="InterPro" id="IPR046357">
    <property type="entry name" value="PPIase_dom_sf"/>
</dbReference>
<dbReference type="PROSITE" id="PS51257">
    <property type="entry name" value="PROKAR_LIPOPROTEIN"/>
    <property type="match status" value="1"/>
</dbReference>
<gene>
    <name evidence="8" type="ORF">F5984_06840</name>
</gene>
<dbReference type="Gene3D" id="3.10.50.40">
    <property type="match status" value="2"/>
</dbReference>
<comment type="similarity">
    <text evidence="2 6">Belongs to the FKBP-type PPIase family.</text>
</comment>
<keyword evidence="4 5" id="KW-0413">Isomerase</keyword>
<proteinExistence type="inferred from homology"/>
<dbReference type="PROSITE" id="PS50059">
    <property type="entry name" value="FKBP_PPIASE"/>
    <property type="match status" value="2"/>
</dbReference>
<keyword evidence="3 5" id="KW-0697">Rotamase</keyword>
<dbReference type="InterPro" id="IPR001179">
    <property type="entry name" value="PPIase_FKBP_dom"/>
</dbReference>
<dbReference type="Pfam" id="PF00254">
    <property type="entry name" value="FKBP_C"/>
    <property type="match status" value="1"/>
</dbReference>
<sequence length="314" mass="33975">MNRVSWKNWLIVGCLGVVGLSSCTEPGEALRDRKRRENEAEIAQYVAQNNLTGQARTTDAGTTYILTTTNPTGQTAGVGDEIQYHYVARRFDGLIVDSSDVAANIPRVITRGYFNQALISAGLYDGIVNSGPIVSGTNRLGLRKGESAMLLVPFNLDNGRPNTLLLPQYLPIRYDVRIVNVRTEEQQIQEYLTANKLTPTFSETNGLRVVVTQARPDSVQITTGKTVGVSYRGSLLNGVVFDPANNPTGTNTISVQIGANQVVPGFDQGLAKLRKGEKARLIFPSALGYGITGSGATIRPYAPLVFDVEITSVQ</sequence>
<keyword evidence="9" id="KW-1185">Reference proteome</keyword>